<dbReference type="STRING" id="763665.A0A2G5BL12"/>
<evidence type="ECO:0000313" key="2">
    <source>
        <dbReference type="EMBL" id="PIA19705.1"/>
    </source>
</evidence>
<sequence length="994" mass="111048">MSSVDWFSYFLHPGKLQSDFGVQSTAPLWTTALERREMGVHVLQGLLGTNNFREFVLSAYPSLGDLHGQQQVTERYSGPTPPSTPLALGSSIGDGGDINSARRIGQCSRFTMSPESGLPAESLATVLKSNNLPALSNRQERLLNIADNLTTLIGFEVEEVELAVHATIRFIYYMHLLENSNVGEHQYQYRRWTVRAAYREEEVGLTMEVGDDPALEFNCNQLLSHIQSLDESDSAARLIKFKTSYDLARIYLAQSHFTQALNMFRECQRIDPQRCKPDKFGLQVGQRSKPSVDEYVDACTTIVQPTDTNGLVQSLQDKSDTTTSLATAERDTKHITALIDARDYDQALKQNLLVVLDGADWDSVAINSFVWMLRIHPRLLGYCTRLLPADAQRTSRMLAAAAAEWAATKTSLEGQVSAPDTEALQRCADAIATFITDSTYVDPPTSADSDGTVIPAAEKQGTMVENQVQGQDSLSLDTSRPALAMVQLSYCYLSGLRLLEKEQYKSAQIWFARGMEMAQKIATQQQQPQQHQQAAVMAQTVEKDKALRTALEAQVTVHARLADLYRQIAEGADVNDLSTDIDAIMEAQAPIRFEFLERLVTVCLRQDTKEVFTKLVSTIATNQKLYQQLPEIHITLLQIASLLVVIRDILTRLDIDISREMGTDSTESFVEIPAEELEKLQKAVADMAMLLLKIPTGSDGNYYTNYLRNILGCIHHAGTKHENEIERFCRMWGDPVYLTLLGTLMAEIVQAGMGTSVTGTSRLCKLLPYIVQKEDPNSTYNTDEGDERMSVDPSTHSITEGFINNSTDQGRKNMKHMRAVTLLILKYAIRATPTNATTWLYFSAVTQHGEHLDTLFMPLFLEHLALLTTAFEPELIRRCVGEDWFQQRLPAMIHSLVEHKMSGAAVVLHQCAIDINYSAAIPLVVKAFEKEEIAQAVAAFFWDPDIIEYAQYLGKMPSCSLDIEFVVPSEELGDSRPLILSSYFRWLSGLLSTK</sequence>
<evidence type="ECO:0000313" key="3">
    <source>
        <dbReference type="Proteomes" id="UP000242474"/>
    </source>
</evidence>
<dbReference type="Proteomes" id="UP000242474">
    <property type="component" value="Unassembled WGS sequence"/>
</dbReference>
<proteinExistence type="predicted"/>
<accession>A0A2G5BL12</accession>
<reference evidence="2 3" key="1">
    <citation type="journal article" date="2015" name="Genome Biol. Evol.">
        <title>Phylogenomic analyses indicate that early fungi evolved digesting cell walls of algal ancestors of land plants.</title>
        <authorList>
            <person name="Chang Y."/>
            <person name="Wang S."/>
            <person name="Sekimoto S."/>
            <person name="Aerts A.L."/>
            <person name="Choi C."/>
            <person name="Clum A."/>
            <person name="LaButti K.M."/>
            <person name="Lindquist E.A."/>
            <person name="Yee Ngan C."/>
            <person name="Ohm R.A."/>
            <person name="Salamov A.A."/>
            <person name="Grigoriev I.V."/>
            <person name="Spatafora J.W."/>
            <person name="Berbee M.L."/>
        </authorList>
    </citation>
    <scope>NUCLEOTIDE SEQUENCE [LARGE SCALE GENOMIC DNA]</scope>
    <source>
        <strain evidence="2 3">NRRL 1564</strain>
    </source>
</reference>
<keyword evidence="1" id="KW-0802">TPR repeat</keyword>
<gene>
    <name evidence="2" type="ORF">COEREDRAFT_5517</name>
</gene>
<dbReference type="EMBL" id="KZ303486">
    <property type="protein sequence ID" value="PIA19705.1"/>
    <property type="molecule type" value="Genomic_DNA"/>
</dbReference>
<name>A0A2G5BL12_COERN</name>
<dbReference type="PROSITE" id="PS50005">
    <property type="entry name" value="TPR"/>
    <property type="match status" value="1"/>
</dbReference>
<evidence type="ECO:0000256" key="1">
    <source>
        <dbReference type="PROSITE-ProRule" id="PRU00339"/>
    </source>
</evidence>
<dbReference type="InterPro" id="IPR019734">
    <property type="entry name" value="TPR_rpt"/>
</dbReference>
<organism evidence="2 3">
    <name type="scientific">Coemansia reversa (strain ATCC 12441 / NRRL 1564)</name>
    <dbReference type="NCBI Taxonomy" id="763665"/>
    <lineage>
        <taxon>Eukaryota</taxon>
        <taxon>Fungi</taxon>
        <taxon>Fungi incertae sedis</taxon>
        <taxon>Zoopagomycota</taxon>
        <taxon>Kickxellomycotina</taxon>
        <taxon>Kickxellomycetes</taxon>
        <taxon>Kickxellales</taxon>
        <taxon>Kickxellaceae</taxon>
        <taxon>Coemansia</taxon>
    </lineage>
</organism>
<dbReference type="OrthoDB" id="5524833at2759"/>
<protein>
    <submittedName>
        <fullName evidence="2">Uncharacterized protein</fullName>
    </submittedName>
</protein>
<feature type="repeat" description="TPR" evidence="1">
    <location>
        <begin position="241"/>
        <end position="274"/>
    </location>
</feature>
<dbReference type="AlphaFoldDB" id="A0A2G5BL12"/>
<keyword evidence="3" id="KW-1185">Reference proteome</keyword>